<dbReference type="PRINTS" id="PR00722">
    <property type="entry name" value="CHYMOTRYPSIN"/>
</dbReference>
<dbReference type="Gene3D" id="2.40.10.10">
    <property type="entry name" value="Trypsin-like serine proteases"/>
    <property type="match status" value="1"/>
</dbReference>
<dbReference type="PANTHER" id="PTHR24252:SF7">
    <property type="entry name" value="HYALIN"/>
    <property type="match status" value="1"/>
</dbReference>
<dbReference type="InterPro" id="IPR009003">
    <property type="entry name" value="Peptidase_S1_PA"/>
</dbReference>
<dbReference type="PROSITE" id="PS00135">
    <property type="entry name" value="TRYPSIN_SER"/>
    <property type="match status" value="1"/>
</dbReference>
<organism evidence="8 9">
    <name type="scientific">Galendromus occidentalis</name>
    <name type="common">western predatory mite</name>
    <dbReference type="NCBI Taxonomy" id="34638"/>
    <lineage>
        <taxon>Eukaryota</taxon>
        <taxon>Metazoa</taxon>
        <taxon>Ecdysozoa</taxon>
        <taxon>Arthropoda</taxon>
        <taxon>Chelicerata</taxon>
        <taxon>Arachnida</taxon>
        <taxon>Acari</taxon>
        <taxon>Parasitiformes</taxon>
        <taxon>Mesostigmata</taxon>
        <taxon>Gamasina</taxon>
        <taxon>Phytoseioidea</taxon>
        <taxon>Phytoseiidae</taxon>
        <taxon>Typhlodrominae</taxon>
        <taxon>Galendromus</taxon>
    </lineage>
</organism>
<feature type="chain" id="PRO_5042511277" evidence="6">
    <location>
        <begin position="22"/>
        <end position="280"/>
    </location>
</feature>
<evidence type="ECO:0000256" key="4">
    <source>
        <dbReference type="ARBA" id="ARBA00023157"/>
    </source>
</evidence>
<protein>
    <submittedName>
        <fullName evidence="9">Trypsin</fullName>
    </submittedName>
</protein>
<name>A0AAJ6QTY0_9ACAR</name>
<dbReference type="GO" id="GO:0004252">
    <property type="term" value="F:serine-type endopeptidase activity"/>
    <property type="evidence" value="ECO:0007669"/>
    <property type="project" value="InterPro"/>
</dbReference>
<dbReference type="GeneID" id="100906412"/>
<evidence type="ECO:0000313" key="9">
    <source>
        <dbReference type="RefSeq" id="XP_003743910.1"/>
    </source>
</evidence>
<dbReference type="RefSeq" id="XP_003743910.1">
    <property type="nucleotide sequence ID" value="XM_003743862.1"/>
</dbReference>
<dbReference type="AlphaFoldDB" id="A0AAJ6QTY0"/>
<keyword evidence="2 5" id="KW-0378">Hydrolase</keyword>
<evidence type="ECO:0000259" key="7">
    <source>
        <dbReference type="PROSITE" id="PS50240"/>
    </source>
</evidence>
<dbReference type="Proteomes" id="UP000694867">
    <property type="component" value="Unplaced"/>
</dbReference>
<dbReference type="InterPro" id="IPR001254">
    <property type="entry name" value="Trypsin_dom"/>
</dbReference>
<dbReference type="InterPro" id="IPR033116">
    <property type="entry name" value="TRYPSIN_SER"/>
</dbReference>
<dbReference type="PROSITE" id="PS50240">
    <property type="entry name" value="TRYPSIN_DOM"/>
    <property type="match status" value="1"/>
</dbReference>
<evidence type="ECO:0000256" key="2">
    <source>
        <dbReference type="ARBA" id="ARBA00022801"/>
    </source>
</evidence>
<dbReference type="KEGG" id="goe:100906412"/>
<keyword evidence="3 5" id="KW-0720">Serine protease</keyword>
<evidence type="ECO:0000256" key="1">
    <source>
        <dbReference type="ARBA" id="ARBA00022670"/>
    </source>
</evidence>
<keyword evidence="6" id="KW-0732">Signal</keyword>
<evidence type="ECO:0000256" key="5">
    <source>
        <dbReference type="RuleBase" id="RU363034"/>
    </source>
</evidence>
<dbReference type="Pfam" id="PF00089">
    <property type="entry name" value="Trypsin"/>
    <property type="match status" value="1"/>
</dbReference>
<dbReference type="InterPro" id="IPR001314">
    <property type="entry name" value="Peptidase_S1A"/>
</dbReference>
<sequence length="280" mass="30252">MEAYQVLAVVLSLVASASVVACGKRNSYSPFMAALLPDDSDYIVGGSLAGKNEFPWQVAILTRRQFCGGSIISDSWILTAAHCITDELQQSEYLIVAGSRHVKRRESTSQIRKAAKIIVHPGWDSQYFINDIALIKLSQPLVASASSVAPVRLPESSDANRFNRKTCTASGWGAAYNDGPTSPVLLKVDLPIVSNYICNNRYFDVRDVRINENHICAGDLDIDGTGVGQGDSGGPLVCEENGAHLLAGITSFGVDCGDSKHPTVFTRVSSFRRWIDSNIA</sequence>
<feature type="signal peptide" evidence="6">
    <location>
        <begin position="1"/>
        <end position="21"/>
    </location>
</feature>
<dbReference type="InterPro" id="IPR018114">
    <property type="entry name" value="TRYPSIN_HIS"/>
</dbReference>
<gene>
    <name evidence="9" type="primary">LOC100906412</name>
</gene>
<dbReference type="FunFam" id="2.40.10.10:FF:000003">
    <property type="entry name" value="Transmembrane serine protease 3"/>
    <property type="match status" value="1"/>
</dbReference>
<keyword evidence="4" id="KW-1015">Disulfide bond</keyword>
<feature type="domain" description="Peptidase S1" evidence="7">
    <location>
        <begin position="43"/>
        <end position="280"/>
    </location>
</feature>
<dbReference type="PANTHER" id="PTHR24252">
    <property type="entry name" value="ACROSIN-RELATED"/>
    <property type="match status" value="1"/>
</dbReference>
<dbReference type="SUPFAM" id="SSF50494">
    <property type="entry name" value="Trypsin-like serine proteases"/>
    <property type="match status" value="1"/>
</dbReference>
<evidence type="ECO:0000256" key="6">
    <source>
        <dbReference type="SAM" id="SignalP"/>
    </source>
</evidence>
<evidence type="ECO:0000313" key="8">
    <source>
        <dbReference type="Proteomes" id="UP000694867"/>
    </source>
</evidence>
<dbReference type="PROSITE" id="PS00134">
    <property type="entry name" value="TRYPSIN_HIS"/>
    <property type="match status" value="1"/>
</dbReference>
<keyword evidence="8" id="KW-1185">Reference proteome</keyword>
<keyword evidence="1 5" id="KW-0645">Protease</keyword>
<evidence type="ECO:0000256" key="3">
    <source>
        <dbReference type="ARBA" id="ARBA00022825"/>
    </source>
</evidence>
<accession>A0AAJ6QTY0</accession>
<dbReference type="CDD" id="cd00190">
    <property type="entry name" value="Tryp_SPc"/>
    <property type="match status" value="1"/>
</dbReference>
<proteinExistence type="predicted"/>
<dbReference type="GO" id="GO:0006508">
    <property type="term" value="P:proteolysis"/>
    <property type="evidence" value="ECO:0007669"/>
    <property type="project" value="UniProtKB-KW"/>
</dbReference>
<reference evidence="9" key="1">
    <citation type="submission" date="2025-08" db="UniProtKB">
        <authorList>
            <consortium name="RefSeq"/>
        </authorList>
    </citation>
    <scope>IDENTIFICATION</scope>
</reference>
<dbReference type="SMART" id="SM00020">
    <property type="entry name" value="Tryp_SPc"/>
    <property type="match status" value="1"/>
</dbReference>
<dbReference type="InterPro" id="IPR043504">
    <property type="entry name" value="Peptidase_S1_PA_chymotrypsin"/>
</dbReference>